<dbReference type="GeneID" id="61895161"/>
<dbReference type="RefSeq" id="WP_108773690.1">
    <property type="nucleotide sequence ID" value="NZ_CP016830.1"/>
</dbReference>
<feature type="chain" id="PRO_5013164899" description="Secreted protein" evidence="1">
    <location>
        <begin position="23"/>
        <end position="224"/>
    </location>
</feature>
<proteinExistence type="predicted"/>
<sequence>MSIVRVALNSICVLMLAGLAVGQARSNDQRDSAARALCSEKSQLKDNFYVEGGSANLVVPLAKVSKVDNVRVHAIKGTCAQFDDYYSGDTYCLSTNLKIQAKPGIIGDIDPRPEKIDKGNSLAAKDGALSKGVLVDSILVSPSHDHSDDKYVGAWVTNGKTRLMTYSKNKSGLPKKGEAIAEIDGQVVSLAQIGALHRVDQGTLYALVKGDSSLLSVALDIYRL</sequence>
<accession>A0A1Y6H9M5</accession>
<dbReference type="Proteomes" id="UP000195877">
    <property type="component" value="Chromosome 1"/>
</dbReference>
<dbReference type="AlphaFoldDB" id="A0A1Y6H9M5"/>
<feature type="signal peptide" evidence="1">
    <location>
        <begin position="1"/>
        <end position="22"/>
    </location>
</feature>
<dbReference type="EMBL" id="LT853885">
    <property type="protein sequence ID" value="SMR02468.1"/>
    <property type="molecule type" value="Genomic_DNA"/>
</dbReference>
<dbReference type="EMBL" id="LT853882">
    <property type="protein sequence ID" value="SMR00077.1"/>
    <property type="molecule type" value="Genomic_DNA"/>
</dbReference>
<evidence type="ECO:0000313" key="3">
    <source>
        <dbReference type="EMBL" id="SMR02468.1"/>
    </source>
</evidence>
<keyword evidence="4" id="KW-1185">Reference proteome</keyword>
<organism evidence="3 5">
    <name type="scientific">Xanthomonas fragariae</name>
    <dbReference type="NCBI Taxonomy" id="48664"/>
    <lineage>
        <taxon>Bacteria</taxon>
        <taxon>Pseudomonadati</taxon>
        <taxon>Pseudomonadota</taxon>
        <taxon>Gammaproteobacteria</taxon>
        <taxon>Lysobacterales</taxon>
        <taxon>Lysobacteraceae</taxon>
        <taxon>Xanthomonas</taxon>
    </lineage>
</organism>
<gene>
    <name evidence="3" type="ORF">PD5205_01155</name>
    <name evidence="2" type="ORF">PD885_02849</name>
</gene>
<reference evidence="3 5" key="2">
    <citation type="submission" date="2017-05" db="EMBL/GenBank/DDBJ databases">
        <authorList>
            <person name="Song R."/>
            <person name="Chenine A.L."/>
            <person name="Ruprecht R.M."/>
        </authorList>
    </citation>
    <scope>NUCLEOTIDE SEQUENCE [LARGE SCALE GENOMIC DNA]</scope>
    <source>
        <strain evidence="3">PD5205</strain>
    </source>
</reference>
<name>A0A1Y6H9M5_9XANT</name>
<evidence type="ECO:0000256" key="1">
    <source>
        <dbReference type="SAM" id="SignalP"/>
    </source>
</evidence>
<reference evidence="2 4" key="1">
    <citation type="submission" date="2017-05" db="EMBL/GenBank/DDBJ databases">
        <authorList>
            <person name="Blom J."/>
        </authorList>
    </citation>
    <scope>NUCLEOTIDE SEQUENCE [LARGE SCALE GENOMIC DNA]</scope>
    <source>
        <strain evidence="2">PD885</strain>
    </source>
</reference>
<dbReference type="OrthoDB" id="9873223at2"/>
<evidence type="ECO:0000313" key="4">
    <source>
        <dbReference type="Proteomes" id="UP000195877"/>
    </source>
</evidence>
<keyword evidence="1" id="KW-0732">Signal</keyword>
<evidence type="ECO:0008006" key="6">
    <source>
        <dbReference type="Google" id="ProtNLM"/>
    </source>
</evidence>
<evidence type="ECO:0000313" key="2">
    <source>
        <dbReference type="EMBL" id="SMR00077.1"/>
    </source>
</evidence>
<dbReference type="Proteomes" id="UP000195953">
    <property type="component" value="Chromosome 1"/>
</dbReference>
<dbReference type="STRING" id="48664.BER92_05565"/>
<evidence type="ECO:0000313" key="5">
    <source>
        <dbReference type="Proteomes" id="UP000195953"/>
    </source>
</evidence>
<protein>
    <recommendedName>
        <fullName evidence="6">Secreted protein</fullName>
    </recommendedName>
</protein>